<evidence type="ECO:0000313" key="2">
    <source>
        <dbReference type="Proteomes" id="UP000037387"/>
    </source>
</evidence>
<comment type="caution">
    <text evidence="1">The sequence shown here is derived from an EMBL/GenBank/DDBJ whole genome shotgun (WGS) entry which is preliminary data.</text>
</comment>
<dbReference type="RefSeq" id="WP_186008876.1">
    <property type="nucleotide sequence ID" value="NZ_KQ435292.1"/>
</dbReference>
<protein>
    <submittedName>
        <fullName evidence="1">Uncharacterized protein</fullName>
    </submittedName>
</protein>
<gene>
    <name evidence="1" type="ORF">M768_13760</name>
</gene>
<organism evidence="1 2">
    <name type="scientific">Cellulosimicrobium cellulans F16</name>
    <dbReference type="NCBI Taxonomy" id="1350482"/>
    <lineage>
        <taxon>Bacteria</taxon>
        <taxon>Bacillati</taxon>
        <taxon>Actinomycetota</taxon>
        <taxon>Actinomycetes</taxon>
        <taxon>Micrococcales</taxon>
        <taxon>Promicromonosporaceae</taxon>
        <taxon>Cellulosimicrobium</taxon>
    </lineage>
</organism>
<reference evidence="1 2" key="1">
    <citation type="journal article" date="2015" name="Sci. Rep.">
        <title>Functional and structural properties of a novel cellulosome-like multienzyme complex: efficient glycoside hydrolysis of water-insoluble 7-xylosyl-10-deacetylpaclitaxel.</title>
        <authorList>
            <person name="Dou T.Y."/>
            <person name="Luan H.W."/>
            <person name="Ge G.B."/>
            <person name="Dong M.M."/>
            <person name="Zou H.F."/>
            <person name="He Y.Q."/>
            <person name="Cui P."/>
            <person name="Wang J.Y."/>
            <person name="Hao D.C."/>
            <person name="Yang S.L."/>
            <person name="Yang L."/>
        </authorList>
    </citation>
    <scope>NUCLEOTIDE SEQUENCE [LARGE SCALE GENOMIC DNA]</scope>
    <source>
        <strain evidence="1 2">F16</strain>
    </source>
</reference>
<keyword evidence="2" id="KW-1185">Reference proteome</keyword>
<dbReference type="PATRIC" id="fig|1350482.3.peg.3091"/>
<dbReference type="AlphaFoldDB" id="A0A0M0F4R4"/>
<sequence length="55" mass="6056">MSNPTNRGRRIAVVPAAPRPTGRPRLADYDHAGVVDLAQYYVDLDAWYATELAIA</sequence>
<dbReference type="Proteomes" id="UP000037387">
    <property type="component" value="Unassembled WGS sequence"/>
</dbReference>
<dbReference type="EMBL" id="ATNL01000011">
    <property type="protein sequence ID" value="KON72569.1"/>
    <property type="molecule type" value="Genomic_DNA"/>
</dbReference>
<name>A0A0M0F4R4_CELCE</name>
<evidence type="ECO:0000313" key="1">
    <source>
        <dbReference type="EMBL" id="KON72569.1"/>
    </source>
</evidence>
<accession>A0A0M0F4R4</accession>
<proteinExistence type="predicted"/>